<reference evidence="1" key="1">
    <citation type="submission" date="2021-02" db="EMBL/GenBank/DDBJ databases">
        <authorList>
            <consortium name="DOE Joint Genome Institute"/>
            <person name="Ahrendt S."/>
            <person name="Looney B.P."/>
            <person name="Miyauchi S."/>
            <person name="Morin E."/>
            <person name="Drula E."/>
            <person name="Courty P.E."/>
            <person name="Chicoki N."/>
            <person name="Fauchery L."/>
            <person name="Kohler A."/>
            <person name="Kuo A."/>
            <person name="Labutti K."/>
            <person name="Pangilinan J."/>
            <person name="Lipzen A."/>
            <person name="Riley R."/>
            <person name="Andreopoulos W."/>
            <person name="He G."/>
            <person name="Johnson J."/>
            <person name="Barry K.W."/>
            <person name="Grigoriev I.V."/>
            <person name="Nagy L."/>
            <person name="Hibbett D."/>
            <person name="Henrissat B."/>
            <person name="Matheny P.B."/>
            <person name="Labbe J."/>
            <person name="Martin F."/>
        </authorList>
    </citation>
    <scope>NUCLEOTIDE SEQUENCE</scope>
    <source>
        <strain evidence="1">EC-137</strain>
    </source>
</reference>
<sequence>MPRPQNWKTLPGPSRLSGILAHLRQAPRLNLAPNLKSLKIALAMRDDHFGARHFVKEDLPRIRYANPDLSIRVDRKRNRADEPLPSELVLEFDDGRIEKFSTEKLWSSDILIRVLDIAGGSFWPSWKAAREQQGLPPLDRPEPKAPIKVVQTSLFRKRAQKQEKPADDTAYLVELGVNMNKTGAARILP</sequence>
<comment type="caution">
    <text evidence="1">The sequence shown here is derived from an EMBL/GenBank/DDBJ whole genome shotgun (WGS) entry which is preliminary data.</text>
</comment>
<gene>
    <name evidence="1" type="ORF">K488DRAFT_91502</name>
</gene>
<evidence type="ECO:0000313" key="1">
    <source>
        <dbReference type="EMBL" id="KAI0027004.1"/>
    </source>
</evidence>
<evidence type="ECO:0000313" key="2">
    <source>
        <dbReference type="Proteomes" id="UP000814128"/>
    </source>
</evidence>
<name>A0ACB8Q5H9_9AGAM</name>
<protein>
    <submittedName>
        <fullName evidence="1">Uncharacterized protein</fullName>
    </submittedName>
</protein>
<keyword evidence="2" id="KW-1185">Reference proteome</keyword>
<dbReference type="EMBL" id="MU274053">
    <property type="protein sequence ID" value="KAI0027004.1"/>
    <property type="molecule type" value="Genomic_DNA"/>
</dbReference>
<accession>A0ACB8Q5H9</accession>
<proteinExistence type="predicted"/>
<reference evidence="1" key="2">
    <citation type="journal article" date="2022" name="New Phytol.">
        <title>Evolutionary transition to the ectomycorrhizal habit in the genomes of a hyperdiverse lineage of mushroom-forming fungi.</title>
        <authorList>
            <person name="Looney B."/>
            <person name="Miyauchi S."/>
            <person name="Morin E."/>
            <person name="Drula E."/>
            <person name="Courty P.E."/>
            <person name="Kohler A."/>
            <person name="Kuo A."/>
            <person name="LaButti K."/>
            <person name="Pangilinan J."/>
            <person name="Lipzen A."/>
            <person name="Riley R."/>
            <person name="Andreopoulos W."/>
            <person name="He G."/>
            <person name="Johnson J."/>
            <person name="Nolan M."/>
            <person name="Tritt A."/>
            <person name="Barry K.W."/>
            <person name="Grigoriev I.V."/>
            <person name="Nagy L.G."/>
            <person name="Hibbett D."/>
            <person name="Henrissat B."/>
            <person name="Matheny P.B."/>
            <person name="Labbe J."/>
            <person name="Martin F.M."/>
        </authorList>
    </citation>
    <scope>NUCLEOTIDE SEQUENCE</scope>
    <source>
        <strain evidence="1">EC-137</strain>
    </source>
</reference>
<organism evidence="1 2">
    <name type="scientific">Vararia minispora EC-137</name>
    <dbReference type="NCBI Taxonomy" id="1314806"/>
    <lineage>
        <taxon>Eukaryota</taxon>
        <taxon>Fungi</taxon>
        <taxon>Dikarya</taxon>
        <taxon>Basidiomycota</taxon>
        <taxon>Agaricomycotina</taxon>
        <taxon>Agaricomycetes</taxon>
        <taxon>Russulales</taxon>
        <taxon>Lachnocladiaceae</taxon>
        <taxon>Vararia</taxon>
    </lineage>
</organism>
<dbReference type="Proteomes" id="UP000814128">
    <property type="component" value="Unassembled WGS sequence"/>
</dbReference>